<feature type="region of interest" description="Disordered" evidence="3">
    <location>
        <begin position="1031"/>
        <end position="1053"/>
    </location>
</feature>
<feature type="compositionally biased region" description="Low complexity" evidence="3">
    <location>
        <begin position="945"/>
        <end position="954"/>
    </location>
</feature>
<dbReference type="AlphaFoldDB" id="A0A8S1PUY8"/>
<dbReference type="InterPro" id="IPR050836">
    <property type="entry name" value="SDS22/Internalin_LRR"/>
</dbReference>
<dbReference type="PROSITE" id="PS51450">
    <property type="entry name" value="LRR"/>
    <property type="match status" value="4"/>
</dbReference>
<feature type="compositionally biased region" description="Low complexity" evidence="3">
    <location>
        <begin position="976"/>
        <end position="987"/>
    </location>
</feature>
<dbReference type="CDD" id="cd23767">
    <property type="entry name" value="IQCD"/>
    <property type="match status" value="1"/>
</dbReference>
<accession>A0A8S1PUY8</accession>
<keyword evidence="5" id="KW-1185">Reference proteome</keyword>
<evidence type="ECO:0000313" key="5">
    <source>
        <dbReference type="Proteomes" id="UP000692954"/>
    </source>
</evidence>
<proteinExistence type="predicted"/>
<feature type="compositionally biased region" description="Polar residues" evidence="3">
    <location>
        <begin position="955"/>
        <end position="975"/>
    </location>
</feature>
<sequence>MSFSDESEDEEEIKKRLYADLDQISINDNQTERSFIFEQHNYEIHDYKQSRIWQEFMNQNKQREEMLDKIENDIQLMKQINQGNQCIEIEDYNGDHLKVELNDQLPNEIIAQIKEQPQQKIILHDELLLQQQPLPITDLQKSMINSQILTKKQDRTLSATKQSKSTIKQNVQDKKLELMYQQREIMQMEIEDNYSREYQDFWIKQLFKNRLYNLPEEFPALKPISFSTKIPDFNIPVFKIPSIQIPQIFDLVEDNLAPSNTKELVFSRLQNIKFQKFNYVETQLEIKPNIQIQQIQQIDSELKYNIVYQDFLKNQQQLVLSDSIEEIYWKKVNNLHQDLMNIINKLIQKYSKYNSYRYPFTEYEQPKTNLDNINISDDTSKLNLFQQYIQNNQVSKFTRKLEIKLENLTTLDGIQEMKEIRKVILSCNQINDLTPLSALNNLIEVDLQQNNIQTYHQLGKLSNLRILRLEMNHIQEMSKLNNCVYLEVYSLKGNKIQSINNLENLEFLKQLYLYKNQLKSIGNISKCVILEMLDLSSNQIEIGLNENPFRNNQCLRKLILTKNKLQHLPEMRLLMLNELYLNKNKLESLDGIVYLPSLQILQVQDNQLQTCYDTEYQISYIPNIQQIDLSGNRIQSFGTIINFIRRCNQLKQINYLENPFLLGLSEEVLQLYRYMLIINCQQLIEVNQALLNKKDQEFLKDKFYGFLEPPQRKSQQLELEISFNKLINQLNNNTQIMHKINGLEQRKITKIHPFTYTERFKIIQILNDLTFIKNNFQINIDVDKEISDFNLKYQRSLFKVQSLLIRWIYKFKKRQRYYKSKQKQLIIVQSLFRGFLARRLPQVKQFRQKYNKKKLNIFALRIQKVWRGYIIRKRLRDRMKNIKFEDSELDDLGEIDDDFLKQDIHLNFDLRIPQGLDLQQIFKQSQNQQQLLQQQFTQQAQQKVQQQQQVPQKQSGSNTKKPSNNTETQMRTSHLSGTQSQSQMGQSKYSEKTVKTDCLPTIGEHTKKIMQNWNFKDPAVAYTIACKLQKEQKRKNKAKELTAQERLERFKKH</sequence>
<dbReference type="SMART" id="SM00365">
    <property type="entry name" value="LRR_SD22"/>
    <property type="match status" value="5"/>
</dbReference>
<keyword evidence="2" id="KW-0677">Repeat</keyword>
<dbReference type="EMBL" id="CAJJDN010000086">
    <property type="protein sequence ID" value="CAD8106373.1"/>
    <property type="molecule type" value="Genomic_DNA"/>
</dbReference>
<dbReference type="PANTHER" id="PTHR46652:SF3">
    <property type="entry name" value="LEUCINE-RICH REPEAT-CONTAINING PROTEIN 9"/>
    <property type="match status" value="1"/>
</dbReference>
<dbReference type="OrthoDB" id="297122at2759"/>
<dbReference type="PROSITE" id="PS50096">
    <property type="entry name" value="IQ"/>
    <property type="match status" value="2"/>
</dbReference>
<dbReference type="SMART" id="SM00015">
    <property type="entry name" value="IQ"/>
    <property type="match status" value="2"/>
</dbReference>
<reference evidence="4" key="1">
    <citation type="submission" date="2021-01" db="EMBL/GenBank/DDBJ databases">
        <authorList>
            <consortium name="Genoscope - CEA"/>
            <person name="William W."/>
        </authorList>
    </citation>
    <scope>NUCLEOTIDE SEQUENCE</scope>
</reference>
<name>A0A8S1PUY8_9CILI</name>
<protein>
    <submittedName>
        <fullName evidence="4">Uncharacterized protein</fullName>
    </submittedName>
</protein>
<evidence type="ECO:0000256" key="3">
    <source>
        <dbReference type="SAM" id="MobiDB-lite"/>
    </source>
</evidence>
<gene>
    <name evidence="4" type="ORF">PSON_ATCC_30995.1.T0860175</name>
</gene>
<dbReference type="InterPro" id="IPR001611">
    <property type="entry name" value="Leu-rich_rpt"/>
</dbReference>
<evidence type="ECO:0000256" key="1">
    <source>
        <dbReference type="ARBA" id="ARBA00022614"/>
    </source>
</evidence>
<dbReference type="Proteomes" id="UP000692954">
    <property type="component" value="Unassembled WGS sequence"/>
</dbReference>
<evidence type="ECO:0000313" key="4">
    <source>
        <dbReference type="EMBL" id="CAD8106373.1"/>
    </source>
</evidence>
<comment type="caution">
    <text evidence="4">The sequence shown here is derived from an EMBL/GenBank/DDBJ whole genome shotgun (WGS) entry which is preliminary data.</text>
</comment>
<organism evidence="4 5">
    <name type="scientific">Paramecium sonneborni</name>
    <dbReference type="NCBI Taxonomy" id="65129"/>
    <lineage>
        <taxon>Eukaryota</taxon>
        <taxon>Sar</taxon>
        <taxon>Alveolata</taxon>
        <taxon>Ciliophora</taxon>
        <taxon>Intramacronucleata</taxon>
        <taxon>Oligohymenophorea</taxon>
        <taxon>Peniculida</taxon>
        <taxon>Parameciidae</taxon>
        <taxon>Paramecium</taxon>
    </lineage>
</organism>
<dbReference type="PANTHER" id="PTHR46652">
    <property type="entry name" value="LEUCINE-RICH REPEAT AND IQ DOMAIN-CONTAINING PROTEIN 1-RELATED"/>
    <property type="match status" value="1"/>
</dbReference>
<feature type="region of interest" description="Disordered" evidence="3">
    <location>
        <begin position="945"/>
        <end position="994"/>
    </location>
</feature>
<evidence type="ECO:0000256" key="2">
    <source>
        <dbReference type="ARBA" id="ARBA00022737"/>
    </source>
</evidence>
<dbReference type="InterPro" id="IPR000048">
    <property type="entry name" value="IQ_motif_EF-hand-BS"/>
</dbReference>
<dbReference type="Pfam" id="PF00612">
    <property type="entry name" value="IQ"/>
    <property type="match status" value="2"/>
</dbReference>
<keyword evidence="1" id="KW-0433">Leucine-rich repeat</keyword>
<feature type="compositionally biased region" description="Basic and acidic residues" evidence="3">
    <location>
        <begin position="1038"/>
        <end position="1053"/>
    </location>
</feature>